<feature type="compositionally biased region" description="Acidic residues" evidence="1">
    <location>
        <begin position="42"/>
        <end position="52"/>
    </location>
</feature>
<accession>A0A2U1CKA3</accession>
<dbReference type="EMBL" id="QEKO01000004">
    <property type="protein sequence ID" value="PVY61423.1"/>
    <property type="molecule type" value="Genomic_DNA"/>
</dbReference>
<evidence type="ECO:0000313" key="2">
    <source>
        <dbReference type="EMBL" id="PVY61423.1"/>
    </source>
</evidence>
<name>A0A2U1CKA3_9BURK</name>
<sequence length="52" mass="6031">MSVFWLLPQPLSEDDESALGQLRLHSLPQHEDRPRTLREMFSDTEYDEGEAG</sequence>
<organism evidence="2 3">
    <name type="scientific">Pusillimonas noertemannii</name>
    <dbReference type="NCBI Taxonomy" id="305977"/>
    <lineage>
        <taxon>Bacteria</taxon>
        <taxon>Pseudomonadati</taxon>
        <taxon>Pseudomonadota</taxon>
        <taxon>Betaproteobacteria</taxon>
        <taxon>Burkholderiales</taxon>
        <taxon>Alcaligenaceae</taxon>
        <taxon>Pusillimonas</taxon>
    </lineage>
</organism>
<dbReference type="AlphaFoldDB" id="A0A2U1CKA3"/>
<keyword evidence="3" id="KW-1185">Reference proteome</keyword>
<proteinExistence type="predicted"/>
<evidence type="ECO:0000313" key="3">
    <source>
        <dbReference type="Proteomes" id="UP000246145"/>
    </source>
</evidence>
<feature type="compositionally biased region" description="Basic and acidic residues" evidence="1">
    <location>
        <begin position="28"/>
        <end position="41"/>
    </location>
</feature>
<protein>
    <submittedName>
        <fullName evidence="2">Uncharacterized protein</fullName>
    </submittedName>
</protein>
<dbReference type="Proteomes" id="UP000246145">
    <property type="component" value="Unassembled WGS sequence"/>
</dbReference>
<gene>
    <name evidence="2" type="ORF">C7440_2974</name>
</gene>
<reference evidence="2 3" key="1">
    <citation type="submission" date="2018-04" db="EMBL/GenBank/DDBJ databases">
        <title>Genomic Encyclopedia of Type Strains, Phase IV (KMG-IV): sequencing the most valuable type-strain genomes for metagenomic binning, comparative biology and taxonomic classification.</title>
        <authorList>
            <person name="Goeker M."/>
        </authorList>
    </citation>
    <scope>NUCLEOTIDE SEQUENCE [LARGE SCALE GENOMIC DNA]</scope>
    <source>
        <strain evidence="2 3">DSM 10065</strain>
    </source>
</reference>
<comment type="caution">
    <text evidence="2">The sequence shown here is derived from an EMBL/GenBank/DDBJ whole genome shotgun (WGS) entry which is preliminary data.</text>
</comment>
<evidence type="ECO:0000256" key="1">
    <source>
        <dbReference type="SAM" id="MobiDB-lite"/>
    </source>
</evidence>
<feature type="region of interest" description="Disordered" evidence="1">
    <location>
        <begin position="24"/>
        <end position="52"/>
    </location>
</feature>